<dbReference type="InterPro" id="IPR013783">
    <property type="entry name" value="Ig-like_fold"/>
</dbReference>
<evidence type="ECO:0000313" key="3">
    <source>
        <dbReference type="Proteomes" id="UP000466442"/>
    </source>
</evidence>
<organism evidence="2 3">
    <name type="scientific">Apolygus lucorum</name>
    <name type="common">Small green plant bug</name>
    <name type="synonym">Lygocoris lucorum</name>
    <dbReference type="NCBI Taxonomy" id="248454"/>
    <lineage>
        <taxon>Eukaryota</taxon>
        <taxon>Metazoa</taxon>
        <taxon>Ecdysozoa</taxon>
        <taxon>Arthropoda</taxon>
        <taxon>Hexapoda</taxon>
        <taxon>Insecta</taxon>
        <taxon>Pterygota</taxon>
        <taxon>Neoptera</taxon>
        <taxon>Paraneoptera</taxon>
        <taxon>Hemiptera</taxon>
        <taxon>Heteroptera</taxon>
        <taxon>Panheteroptera</taxon>
        <taxon>Cimicomorpha</taxon>
        <taxon>Miridae</taxon>
        <taxon>Mirini</taxon>
        <taxon>Apolygus</taxon>
    </lineage>
</organism>
<dbReference type="EMBL" id="WIXP02000007">
    <property type="protein sequence ID" value="KAF6207886.1"/>
    <property type="molecule type" value="Genomic_DNA"/>
</dbReference>
<dbReference type="SMART" id="SM00409">
    <property type="entry name" value="IG"/>
    <property type="match status" value="1"/>
</dbReference>
<dbReference type="InterPro" id="IPR036179">
    <property type="entry name" value="Ig-like_dom_sf"/>
</dbReference>
<proteinExistence type="predicted"/>
<dbReference type="PROSITE" id="PS50835">
    <property type="entry name" value="IG_LIKE"/>
    <property type="match status" value="1"/>
</dbReference>
<dbReference type="Gene3D" id="2.60.40.10">
    <property type="entry name" value="Immunoglobulins"/>
    <property type="match status" value="1"/>
</dbReference>
<dbReference type="SMART" id="SM00408">
    <property type="entry name" value="IGc2"/>
    <property type="match status" value="1"/>
</dbReference>
<evidence type="ECO:0000313" key="2">
    <source>
        <dbReference type="EMBL" id="KAF6207886.1"/>
    </source>
</evidence>
<dbReference type="Pfam" id="PF13927">
    <property type="entry name" value="Ig_3"/>
    <property type="match status" value="1"/>
</dbReference>
<accession>A0A8S9XII5</accession>
<dbReference type="AlphaFoldDB" id="A0A8S9XII5"/>
<comment type="caution">
    <text evidence="2">The sequence shown here is derived from an EMBL/GenBank/DDBJ whole genome shotgun (WGS) entry which is preliminary data.</text>
</comment>
<feature type="non-terminal residue" evidence="2">
    <location>
        <position position="1"/>
    </location>
</feature>
<sequence length="113" mass="12483">MASELTQLIKPIKFAGPLDVQRTFVQNATEGKAVTVTCEVTGDPSPKVVWQFKGKALPAVLENTTNSRFLPMANGLYIKNVSYLDEGVYQCRAFQVTKLSSSMESRQITLIVQ</sequence>
<reference evidence="2" key="1">
    <citation type="journal article" date="2021" name="Mol. Ecol. Resour.">
        <title>Apolygus lucorum genome provides insights into omnivorousness and mesophyll feeding.</title>
        <authorList>
            <person name="Liu Y."/>
            <person name="Liu H."/>
            <person name="Wang H."/>
            <person name="Huang T."/>
            <person name="Liu B."/>
            <person name="Yang B."/>
            <person name="Yin L."/>
            <person name="Li B."/>
            <person name="Zhang Y."/>
            <person name="Zhang S."/>
            <person name="Jiang F."/>
            <person name="Zhang X."/>
            <person name="Ren Y."/>
            <person name="Wang B."/>
            <person name="Wang S."/>
            <person name="Lu Y."/>
            <person name="Wu K."/>
            <person name="Fan W."/>
            <person name="Wang G."/>
        </authorList>
    </citation>
    <scope>NUCLEOTIDE SEQUENCE</scope>
    <source>
        <strain evidence="2">12Hb</strain>
    </source>
</reference>
<dbReference type="OrthoDB" id="9355041at2759"/>
<name>A0A8S9XII5_APOLU</name>
<feature type="domain" description="Ig-like" evidence="1">
    <location>
        <begin position="17"/>
        <end position="109"/>
    </location>
</feature>
<keyword evidence="3" id="KW-1185">Reference proteome</keyword>
<dbReference type="Proteomes" id="UP000466442">
    <property type="component" value="Unassembled WGS sequence"/>
</dbReference>
<dbReference type="InterPro" id="IPR007110">
    <property type="entry name" value="Ig-like_dom"/>
</dbReference>
<evidence type="ECO:0000259" key="1">
    <source>
        <dbReference type="PROSITE" id="PS50835"/>
    </source>
</evidence>
<dbReference type="SUPFAM" id="SSF48726">
    <property type="entry name" value="Immunoglobulin"/>
    <property type="match status" value="1"/>
</dbReference>
<protein>
    <recommendedName>
        <fullName evidence="1">Ig-like domain-containing protein</fullName>
    </recommendedName>
</protein>
<dbReference type="InterPro" id="IPR003598">
    <property type="entry name" value="Ig_sub2"/>
</dbReference>
<gene>
    <name evidence="2" type="ORF">GE061_016335</name>
</gene>
<dbReference type="InterPro" id="IPR003599">
    <property type="entry name" value="Ig_sub"/>
</dbReference>